<dbReference type="Pfam" id="PF00550">
    <property type="entry name" value="PP-binding"/>
    <property type="match status" value="1"/>
</dbReference>
<evidence type="ECO:0000259" key="6">
    <source>
        <dbReference type="PROSITE" id="PS50075"/>
    </source>
</evidence>
<name>A0A378SRM7_9MYCO</name>
<dbReference type="EMBL" id="UGQM01000001">
    <property type="protein sequence ID" value="STZ44514.1"/>
    <property type="molecule type" value="Genomic_DNA"/>
</dbReference>
<dbReference type="NCBIfam" id="NF037940">
    <property type="entry name" value="PKS_MbtD"/>
    <property type="match status" value="1"/>
</dbReference>
<dbReference type="GO" id="GO:0005886">
    <property type="term" value="C:plasma membrane"/>
    <property type="evidence" value="ECO:0007669"/>
    <property type="project" value="TreeGrafter"/>
</dbReference>
<dbReference type="PANTHER" id="PTHR43775">
    <property type="entry name" value="FATTY ACID SYNTHASE"/>
    <property type="match status" value="1"/>
</dbReference>
<dbReference type="Gene3D" id="3.40.50.720">
    <property type="entry name" value="NAD(P)-binding Rossmann-like Domain"/>
    <property type="match status" value="1"/>
</dbReference>
<keyword evidence="5" id="KW-0511">Multifunctional enzyme</keyword>
<evidence type="ECO:0000256" key="4">
    <source>
        <dbReference type="ARBA" id="ARBA00022857"/>
    </source>
</evidence>
<dbReference type="InterPro" id="IPR013968">
    <property type="entry name" value="PKS_KR"/>
</dbReference>
<dbReference type="SUPFAM" id="SSF47336">
    <property type="entry name" value="ACP-like"/>
    <property type="match status" value="1"/>
</dbReference>
<dbReference type="InterPro" id="IPR036736">
    <property type="entry name" value="ACP-like_sf"/>
</dbReference>
<dbReference type="InterPro" id="IPR006162">
    <property type="entry name" value="Ppantetheine_attach_site"/>
</dbReference>
<keyword evidence="3 7" id="KW-0808">Transferase</keyword>
<dbReference type="SUPFAM" id="SSF52151">
    <property type="entry name" value="FabD/lysophospholipase-like"/>
    <property type="match status" value="1"/>
</dbReference>
<dbReference type="InterPro" id="IPR050091">
    <property type="entry name" value="PKS_NRPS_Biosynth_Enz"/>
</dbReference>
<dbReference type="Gene3D" id="3.30.70.3290">
    <property type="match status" value="1"/>
</dbReference>
<sequence length="960" mass="99993">MLPDGRIPVLLSAHAEELIGEDARRLLGFLDSAPEVDAVAATLLRVRRRNRHRAVVRAADRSELADALSALAAGQEHPLVSRSAEPDAHRRAFVYPGQGNQWPAMGAEAYRTLRDYRQAADVCAAAFTAAGAPSPLRYLTDAAAVTGSQVEAQAAQFTHAVALTAVWRAHGVAPDMTVGHSLGEVAAAHVAGAITLAEAAAVVIARATVLEGLADGYGMAVLGLTPEDAQSLIESVPGWLELAVVNAASSVGVSGERDAVDALLAQASSRGVFARSVTMAFPAHTSLLDGLRADFVRLLAPARFQQTAIPFLGSATGEAVPPETDFADYWFANLRNTVRFDRAAAAAVRAGANLFVEMSAHPALLFSLGQSAGDALTVGSGRRDAPLVETLSAGIATVAAHDAEFPWHDVIDTTRPALRGFPNAPMRSVHLWALPQPLPAPPSLTLATEAWEPHRPAERGLALRRTAVLDLAGPRGGLGDLLRDAVDHHPGMVSTPVHDADLVLAVAPNLGDPDVRESVAALTALIDDGLLRYPDDVGTDCRDLWLVTTAAEQLTGDPTPRPAQAALAAMHRSIGFEYPDRAFRHLDLPPVVLDEAAASAALDAVLGGGDDLALRDIDGMPAVFARTEHETVTTPESWADDPGALDHVVITGGSGTVGQHYARHLAERGARRITLLSRHGAMGSAASGPGVQTVCCDVTDPVALAVAAAEFGGDGATLMIHAAGTAQFAEHDTLSAAAFADTAAAKVEGLFRIAEAWPRRPGARMLVCSSVSGLWGGRGHAAYAAANRLVDVTAAQMRAEGIRCAAVRFGLFGTGIVDEESVNLIGRSGLVPLDPDDAVAASLRDLPGDPIVYSADRARLQIFRDDPAPPTATSPASGGDTTAVVLAELTSVLGIEPAGVDLDASLLDMGVDSLLALDLRKRLRRATGRSVPLAAMLGGMTGAELITGLDDEPQRNEIPA</sequence>
<keyword evidence="1" id="KW-0596">Phosphopantetheine</keyword>
<dbReference type="AlphaFoldDB" id="A0A378SRM7"/>
<dbReference type="CDD" id="cd05274">
    <property type="entry name" value="KR_FAS_SDR_x"/>
    <property type="match status" value="1"/>
</dbReference>
<dbReference type="SMART" id="SM00823">
    <property type="entry name" value="PKS_PP"/>
    <property type="match status" value="1"/>
</dbReference>
<dbReference type="Gene3D" id="3.40.366.10">
    <property type="entry name" value="Malonyl-Coenzyme A Acyl Carrier Protein, domain 2"/>
    <property type="match status" value="1"/>
</dbReference>
<evidence type="ECO:0000313" key="7">
    <source>
        <dbReference type="EMBL" id="STZ44514.1"/>
    </source>
</evidence>
<dbReference type="GO" id="GO:0071770">
    <property type="term" value="P:DIM/DIP cell wall layer assembly"/>
    <property type="evidence" value="ECO:0007669"/>
    <property type="project" value="TreeGrafter"/>
</dbReference>
<dbReference type="GO" id="GO:0031177">
    <property type="term" value="F:phosphopantetheine binding"/>
    <property type="evidence" value="ECO:0007669"/>
    <property type="project" value="InterPro"/>
</dbReference>
<dbReference type="GO" id="GO:0006633">
    <property type="term" value="P:fatty acid biosynthetic process"/>
    <property type="evidence" value="ECO:0007669"/>
    <property type="project" value="TreeGrafter"/>
</dbReference>
<gene>
    <name evidence="7" type="primary">eryA_2</name>
    <name evidence="7" type="ORF">NCTC10742_03751</name>
</gene>
<proteinExistence type="predicted"/>
<keyword evidence="4" id="KW-0521">NADP</keyword>
<dbReference type="InterPro" id="IPR016036">
    <property type="entry name" value="Malonyl_transacylase_ACP-bd"/>
</dbReference>
<organism evidence="7 8">
    <name type="scientific">Mycolicibacterium gilvum</name>
    <dbReference type="NCBI Taxonomy" id="1804"/>
    <lineage>
        <taxon>Bacteria</taxon>
        <taxon>Bacillati</taxon>
        <taxon>Actinomycetota</taxon>
        <taxon>Actinomycetes</taxon>
        <taxon>Mycobacteriales</taxon>
        <taxon>Mycobacteriaceae</taxon>
        <taxon>Mycolicibacterium</taxon>
    </lineage>
</organism>
<dbReference type="Pfam" id="PF08659">
    <property type="entry name" value="KR"/>
    <property type="match status" value="1"/>
</dbReference>
<feature type="domain" description="Carrier" evidence="6">
    <location>
        <begin position="876"/>
        <end position="953"/>
    </location>
</feature>
<dbReference type="InterPro" id="IPR020806">
    <property type="entry name" value="PKS_PP-bd"/>
</dbReference>
<dbReference type="Pfam" id="PF00698">
    <property type="entry name" value="Acyl_transf_1"/>
    <property type="match status" value="1"/>
</dbReference>
<dbReference type="InterPro" id="IPR014043">
    <property type="entry name" value="Acyl_transferase_dom"/>
</dbReference>
<reference evidence="7 8" key="1">
    <citation type="submission" date="2018-06" db="EMBL/GenBank/DDBJ databases">
        <authorList>
            <consortium name="Pathogen Informatics"/>
            <person name="Doyle S."/>
        </authorList>
    </citation>
    <scope>NUCLEOTIDE SEQUENCE [LARGE SCALE GENOMIC DNA]</scope>
    <source>
        <strain evidence="7 8">NCTC10742</strain>
    </source>
</reference>
<evidence type="ECO:0000313" key="8">
    <source>
        <dbReference type="Proteomes" id="UP000254291"/>
    </source>
</evidence>
<keyword evidence="7" id="KW-0012">Acyltransferase</keyword>
<dbReference type="InterPro" id="IPR009081">
    <property type="entry name" value="PP-bd_ACP"/>
</dbReference>
<evidence type="ECO:0000256" key="1">
    <source>
        <dbReference type="ARBA" id="ARBA00022450"/>
    </source>
</evidence>
<dbReference type="GO" id="GO:0004312">
    <property type="term" value="F:fatty acid synthase activity"/>
    <property type="evidence" value="ECO:0007669"/>
    <property type="project" value="TreeGrafter"/>
</dbReference>
<dbReference type="PROSITE" id="PS50075">
    <property type="entry name" value="CARRIER"/>
    <property type="match status" value="1"/>
</dbReference>
<accession>A0A378SRM7</accession>
<dbReference type="SMART" id="SM00827">
    <property type="entry name" value="PKS_AT"/>
    <property type="match status" value="1"/>
</dbReference>
<dbReference type="EC" id="2.3.1.94" evidence="7"/>
<dbReference type="PROSITE" id="PS00012">
    <property type="entry name" value="PHOSPHOPANTETHEINE"/>
    <property type="match status" value="1"/>
</dbReference>
<dbReference type="SUPFAM" id="SSF51735">
    <property type="entry name" value="NAD(P)-binding Rossmann-fold domains"/>
    <property type="match status" value="2"/>
</dbReference>
<protein>
    <submittedName>
        <fullName evidence="7">Acyl transferase domain-containing protein</fullName>
        <ecNumber evidence="7">2.3.1.94</ecNumber>
    </submittedName>
</protein>
<dbReference type="Proteomes" id="UP000254291">
    <property type="component" value="Unassembled WGS sequence"/>
</dbReference>
<dbReference type="Gene3D" id="1.10.1200.10">
    <property type="entry name" value="ACP-like"/>
    <property type="match status" value="1"/>
</dbReference>
<dbReference type="PANTHER" id="PTHR43775:SF37">
    <property type="entry name" value="SI:DKEY-61P9.11"/>
    <property type="match status" value="1"/>
</dbReference>
<dbReference type="SMART" id="SM00822">
    <property type="entry name" value="PKS_KR"/>
    <property type="match status" value="1"/>
</dbReference>
<dbReference type="GO" id="GO:0005737">
    <property type="term" value="C:cytoplasm"/>
    <property type="evidence" value="ECO:0007669"/>
    <property type="project" value="TreeGrafter"/>
</dbReference>
<keyword evidence="2" id="KW-0597">Phosphoprotein</keyword>
<evidence type="ECO:0000256" key="5">
    <source>
        <dbReference type="ARBA" id="ARBA00023268"/>
    </source>
</evidence>
<dbReference type="GO" id="GO:0047879">
    <property type="term" value="F:erythronolide synthase activity"/>
    <property type="evidence" value="ECO:0007669"/>
    <property type="project" value="UniProtKB-EC"/>
</dbReference>
<dbReference type="InterPro" id="IPR016035">
    <property type="entry name" value="Acyl_Trfase/lysoPLipase"/>
</dbReference>
<dbReference type="SUPFAM" id="SSF55048">
    <property type="entry name" value="Probable ACP-binding domain of malonyl-CoA ACP transacylase"/>
    <property type="match status" value="1"/>
</dbReference>
<dbReference type="RefSeq" id="WP_115329022.1">
    <property type="nucleotide sequence ID" value="NZ_JACKST010000026.1"/>
</dbReference>
<dbReference type="InterPro" id="IPR057326">
    <property type="entry name" value="KR_dom"/>
</dbReference>
<evidence type="ECO:0000256" key="3">
    <source>
        <dbReference type="ARBA" id="ARBA00022679"/>
    </source>
</evidence>
<dbReference type="InterPro" id="IPR001227">
    <property type="entry name" value="Ac_transferase_dom_sf"/>
</dbReference>
<dbReference type="InterPro" id="IPR036291">
    <property type="entry name" value="NAD(P)-bd_dom_sf"/>
</dbReference>
<evidence type="ECO:0000256" key="2">
    <source>
        <dbReference type="ARBA" id="ARBA00022553"/>
    </source>
</evidence>